<proteinExistence type="predicted"/>
<dbReference type="Pfam" id="PF00664">
    <property type="entry name" value="ABC_membrane"/>
    <property type="match status" value="1"/>
</dbReference>
<keyword evidence="3 8" id="KW-0812">Transmembrane</keyword>
<evidence type="ECO:0000256" key="2">
    <source>
        <dbReference type="ARBA" id="ARBA00022448"/>
    </source>
</evidence>
<name>A0A8J4H7B0_9BACL</name>
<dbReference type="SMART" id="SM00382">
    <property type="entry name" value="AAA"/>
    <property type="match status" value="1"/>
</dbReference>
<evidence type="ECO:0000256" key="4">
    <source>
        <dbReference type="ARBA" id="ARBA00022741"/>
    </source>
</evidence>
<dbReference type="PROSITE" id="PS50893">
    <property type="entry name" value="ABC_TRANSPORTER_2"/>
    <property type="match status" value="1"/>
</dbReference>
<dbReference type="FunFam" id="3.40.50.300:FF:000287">
    <property type="entry name" value="Multidrug ABC transporter ATP-binding protein"/>
    <property type="match status" value="1"/>
</dbReference>
<dbReference type="InterPro" id="IPR027417">
    <property type="entry name" value="P-loop_NTPase"/>
</dbReference>
<dbReference type="GO" id="GO:0034040">
    <property type="term" value="F:ATPase-coupled lipid transmembrane transporter activity"/>
    <property type="evidence" value="ECO:0007669"/>
    <property type="project" value="TreeGrafter"/>
</dbReference>
<dbReference type="EMBL" id="BOVK01000043">
    <property type="protein sequence ID" value="GIQ70284.1"/>
    <property type="molecule type" value="Genomic_DNA"/>
</dbReference>
<dbReference type="GO" id="GO:0016887">
    <property type="term" value="F:ATP hydrolysis activity"/>
    <property type="evidence" value="ECO:0007669"/>
    <property type="project" value="InterPro"/>
</dbReference>
<keyword evidence="4" id="KW-0547">Nucleotide-binding</keyword>
<dbReference type="GO" id="GO:0005524">
    <property type="term" value="F:ATP binding"/>
    <property type="evidence" value="ECO:0007669"/>
    <property type="project" value="UniProtKB-KW"/>
</dbReference>
<dbReference type="Pfam" id="PF00005">
    <property type="entry name" value="ABC_tran"/>
    <property type="match status" value="1"/>
</dbReference>
<reference evidence="11" key="1">
    <citation type="submission" date="2021-04" db="EMBL/GenBank/DDBJ databases">
        <title>Draft genome sequence of Xylanibacillus composti strain K13.</title>
        <authorList>
            <person name="Uke A."/>
            <person name="Chhe C."/>
            <person name="Baramee S."/>
            <person name="Kosugi A."/>
        </authorList>
    </citation>
    <scope>NUCLEOTIDE SEQUENCE</scope>
    <source>
        <strain evidence="11">K13</strain>
    </source>
</reference>
<evidence type="ECO:0000259" key="10">
    <source>
        <dbReference type="PROSITE" id="PS50929"/>
    </source>
</evidence>
<dbReference type="InterPro" id="IPR036640">
    <property type="entry name" value="ABC1_TM_sf"/>
</dbReference>
<dbReference type="InterPro" id="IPR039421">
    <property type="entry name" value="Type_1_exporter"/>
</dbReference>
<dbReference type="Gene3D" id="3.40.50.300">
    <property type="entry name" value="P-loop containing nucleotide triphosphate hydrolases"/>
    <property type="match status" value="1"/>
</dbReference>
<dbReference type="SUPFAM" id="SSF52540">
    <property type="entry name" value="P-loop containing nucleoside triphosphate hydrolases"/>
    <property type="match status" value="1"/>
</dbReference>
<dbReference type="GO" id="GO:0140359">
    <property type="term" value="F:ABC-type transporter activity"/>
    <property type="evidence" value="ECO:0007669"/>
    <property type="project" value="InterPro"/>
</dbReference>
<dbReference type="GO" id="GO:0005886">
    <property type="term" value="C:plasma membrane"/>
    <property type="evidence" value="ECO:0007669"/>
    <property type="project" value="UniProtKB-SubCell"/>
</dbReference>
<dbReference type="SUPFAM" id="SSF90123">
    <property type="entry name" value="ABC transporter transmembrane region"/>
    <property type="match status" value="1"/>
</dbReference>
<feature type="transmembrane region" description="Helical" evidence="8">
    <location>
        <begin position="285"/>
        <end position="306"/>
    </location>
</feature>
<keyword evidence="12" id="KW-1185">Reference proteome</keyword>
<dbReference type="Gene3D" id="1.20.1560.10">
    <property type="entry name" value="ABC transporter type 1, transmembrane domain"/>
    <property type="match status" value="1"/>
</dbReference>
<feature type="domain" description="ABC transmembrane type-1" evidence="10">
    <location>
        <begin position="24"/>
        <end position="315"/>
    </location>
</feature>
<evidence type="ECO:0000256" key="7">
    <source>
        <dbReference type="ARBA" id="ARBA00023136"/>
    </source>
</evidence>
<feature type="transmembrane region" description="Helical" evidence="8">
    <location>
        <begin position="169"/>
        <end position="189"/>
    </location>
</feature>
<dbReference type="InterPro" id="IPR003439">
    <property type="entry name" value="ABC_transporter-like_ATP-bd"/>
</dbReference>
<evidence type="ECO:0000256" key="6">
    <source>
        <dbReference type="ARBA" id="ARBA00022989"/>
    </source>
</evidence>
<keyword evidence="7 8" id="KW-0472">Membrane</keyword>
<dbReference type="RefSeq" id="WP_213413061.1">
    <property type="nucleotide sequence ID" value="NZ_BOVK01000043.1"/>
</dbReference>
<gene>
    <name evidence="11" type="ORF">XYCOK13_31080</name>
</gene>
<dbReference type="InterPro" id="IPR003593">
    <property type="entry name" value="AAA+_ATPase"/>
</dbReference>
<evidence type="ECO:0000256" key="8">
    <source>
        <dbReference type="SAM" id="Phobius"/>
    </source>
</evidence>
<dbReference type="PANTHER" id="PTHR24221">
    <property type="entry name" value="ATP-BINDING CASSETTE SUB-FAMILY B"/>
    <property type="match status" value="1"/>
</dbReference>
<protein>
    <submittedName>
        <fullName evidence="11">ABC transporter ATP-binding protein</fullName>
    </submittedName>
</protein>
<feature type="domain" description="ABC transporter" evidence="9">
    <location>
        <begin position="348"/>
        <end position="584"/>
    </location>
</feature>
<keyword evidence="2" id="KW-0813">Transport</keyword>
<keyword evidence="6 8" id="KW-1133">Transmembrane helix</keyword>
<keyword evidence="5 11" id="KW-0067">ATP-binding</keyword>
<evidence type="ECO:0000256" key="3">
    <source>
        <dbReference type="ARBA" id="ARBA00022692"/>
    </source>
</evidence>
<evidence type="ECO:0000256" key="5">
    <source>
        <dbReference type="ARBA" id="ARBA00022840"/>
    </source>
</evidence>
<feature type="transmembrane region" description="Helical" evidence="8">
    <location>
        <begin position="69"/>
        <end position="96"/>
    </location>
</feature>
<evidence type="ECO:0000313" key="12">
    <source>
        <dbReference type="Proteomes" id="UP000677918"/>
    </source>
</evidence>
<sequence length="605" mass="67233">MKSRSKQGIARLLELAGEKKSLLIWSGVLSAGSVMMMLVPYLSVYFVMAELLRHASDISGVDGPYVIRWAVWGVSGMVIGYFLMYVGGMFSHIAAFRILYGIRVKLSDHLGKLPLGYFNKNATGKIKKNVEMDVERIELFIAHQLPDLISTAVMIVAMLVTMFALNVWFALACVIPLLIGFASQFSMMAGQKAKAGLREYFDALENINASAIQYARGMPSIKMFGQTVRSFRKFHADIVRYRDFSLHYADNFQNGYVSFKTIVLSLSTFFLPVGLFLLSGDPDNVAFAVTLMFFLVLAPGIATPVFKLNNLASTLNVIVEGVRRIDRIFAEKPIPEPKYSYKPSSYDVQFQEVCFSYSGQDDADVLHGISFTARQGEITALVGPSGSGKSTIAQLIPRFWDVRRGSITIGDVEIRNMRTSDLMDTLSFVFQDTFLFSDTVYNNIAAGRPGASPEEVYAAARAAQCHTFIERLPDGYRTRIGAGGLYLSGGEEQRISVARAILKNAPILVLDEATAYADPENEYQMQLALRELIKGKTVLIIAHRLATICEANQIIVLQDGRIDDSGTHHELLSRGGLYKTMWDAYRMSAEWQIDRAVERKEASAT</sequence>
<organism evidence="11 12">
    <name type="scientific">Xylanibacillus composti</name>
    <dbReference type="NCBI Taxonomy" id="1572762"/>
    <lineage>
        <taxon>Bacteria</taxon>
        <taxon>Bacillati</taxon>
        <taxon>Bacillota</taxon>
        <taxon>Bacilli</taxon>
        <taxon>Bacillales</taxon>
        <taxon>Paenibacillaceae</taxon>
        <taxon>Xylanibacillus</taxon>
    </lineage>
</organism>
<comment type="subcellular location">
    <subcellularLocation>
        <location evidence="1">Cell membrane</location>
        <topology evidence="1">Multi-pass membrane protein</topology>
    </subcellularLocation>
</comment>
<dbReference type="InterPro" id="IPR011527">
    <property type="entry name" value="ABC1_TM_dom"/>
</dbReference>
<feature type="transmembrane region" description="Helical" evidence="8">
    <location>
        <begin position="21"/>
        <end position="49"/>
    </location>
</feature>
<comment type="caution">
    <text evidence="11">The sequence shown here is derived from an EMBL/GenBank/DDBJ whole genome shotgun (WGS) entry which is preliminary data.</text>
</comment>
<dbReference type="PROSITE" id="PS50929">
    <property type="entry name" value="ABC_TM1F"/>
    <property type="match status" value="1"/>
</dbReference>
<evidence type="ECO:0000313" key="11">
    <source>
        <dbReference type="EMBL" id="GIQ70284.1"/>
    </source>
</evidence>
<evidence type="ECO:0000259" key="9">
    <source>
        <dbReference type="PROSITE" id="PS50893"/>
    </source>
</evidence>
<dbReference type="PANTHER" id="PTHR24221:SF397">
    <property type="entry name" value="ABC TRANSPORTER, ATP-BINDING TRANSMEMBRANE PROTEIN"/>
    <property type="match status" value="1"/>
</dbReference>
<dbReference type="AlphaFoldDB" id="A0A8J4H7B0"/>
<accession>A0A8J4H7B0</accession>
<dbReference type="FunFam" id="1.20.1560.10:FF:000127">
    <property type="entry name" value="ABC transporter ATP-binding protein"/>
    <property type="match status" value="1"/>
</dbReference>
<dbReference type="Proteomes" id="UP000677918">
    <property type="component" value="Unassembled WGS sequence"/>
</dbReference>
<feature type="transmembrane region" description="Helical" evidence="8">
    <location>
        <begin position="261"/>
        <end position="279"/>
    </location>
</feature>
<evidence type="ECO:0000256" key="1">
    <source>
        <dbReference type="ARBA" id="ARBA00004651"/>
    </source>
</evidence>